<protein>
    <submittedName>
        <fullName evidence="2">Uncharacterized protein</fullName>
    </submittedName>
</protein>
<sequence>MKITVRPSRGWRKVVFKISDKTFERIERLSKRYGFRTDEALRIILLHGYVERGEGNEGVFRELEEEISELERELYELEGKWSPLKFKTYYLAMDNQNLAIQLSGMIAENRRLRKMLGKPERDFSEVEGLIHYYLSFGGKD</sequence>
<dbReference type="OrthoDB" id="102052at2157"/>
<dbReference type="RefSeq" id="WP_088858346.1">
    <property type="nucleotide sequence ID" value="NZ_CP014862.1"/>
</dbReference>
<evidence type="ECO:0000256" key="1">
    <source>
        <dbReference type="SAM" id="Coils"/>
    </source>
</evidence>
<dbReference type="SUPFAM" id="SSF75704">
    <property type="entry name" value="Mitotic arrest deficient-like 1, Mad1"/>
    <property type="match status" value="1"/>
</dbReference>
<proteinExistence type="predicted"/>
<keyword evidence="1" id="KW-0175">Coiled coil</keyword>
<dbReference type="KEGG" id="tprf:A3L09_07405"/>
<accession>A0A2Z2MKY7</accession>
<dbReference type="GeneID" id="33320230"/>
<evidence type="ECO:0000313" key="2">
    <source>
        <dbReference type="EMBL" id="ASJ03091.1"/>
    </source>
</evidence>
<reference evidence="2 3" key="1">
    <citation type="submission" date="2016-03" db="EMBL/GenBank/DDBJ databases">
        <title>Complete genome sequence of Thermococcus profundus strain DT5432.</title>
        <authorList>
            <person name="Oger P.M."/>
        </authorList>
    </citation>
    <scope>NUCLEOTIDE SEQUENCE [LARGE SCALE GENOMIC DNA]</scope>
    <source>
        <strain evidence="2 3">DT 5432</strain>
    </source>
</reference>
<dbReference type="AlphaFoldDB" id="A0A2Z2MKY7"/>
<dbReference type="Proteomes" id="UP000250179">
    <property type="component" value="Chromosome"/>
</dbReference>
<evidence type="ECO:0000313" key="3">
    <source>
        <dbReference type="Proteomes" id="UP000250179"/>
    </source>
</evidence>
<feature type="coiled-coil region" evidence="1">
    <location>
        <begin position="53"/>
        <end position="80"/>
    </location>
</feature>
<keyword evidence="3" id="KW-1185">Reference proteome</keyword>
<gene>
    <name evidence="2" type="ORF">A3L09_07405</name>
</gene>
<name>A0A2Z2MKY7_THEPR</name>
<organism evidence="2 3">
    <name type="scientific">Thermococcus profundus</name>
    <dbReference type="NCBI Taxonomy" id="49899"/>
    <lineage>
        <taxon>Archaea</taxon>
        <taxon>Methanobacteriati</taxon>
        <taxon>Methanobacteriota</taxon>
        <taxon>Thermococci</taxon>
        <taxon>Thermococcales</taxon>
        <taxon>Thermococcaceae</taxon>
        <taxon>Thermococcus</taxon>
    </lineage>
</organism>
<dbReference type="EMBL" id="CP014862">
    <property type="protein sequence ID" value="ASJ03091.1"/>
    <property type="molecule type" value="Genomic_DNA"/>
</dbReference>